<evidence type="ECO:0000313" key="3">
    <source>
        <dbReference type="Proteomes" id="UP000269945"/>
    </source>
</evidence>
<gene>
    <name evidence="2" type="ORF">BN2614_LOCUS6</name>
</gene>
<feature type="region of interest" description="Disordered" evidence="1">
    <location>
        <begin position="1"/>
        <end position="114"/>
    </location>
</feature>
<dbReference type="Proteomes" id="UP000269945">
    <property type="component" value="Unassembled WGS sequence"/>
</dbReference>
<dbReference type="EMBL" id="CYRY02024830">
    <property type="protein sequence ID" value="VCW98227.1"/>
    <property type="molecule type" value="Genomic_DNA"/>
</dbReference>
<feature type="compositionally biased region" description="Basic residues" evidence="1">
    <location>
        <begin position="75"/>
        <end position="84"/>
    </location>
</feature>
<protein>
    <submittedName>
        <fullName evidence="2">Uncharacterized protein</fullName>
    </submittedName>
</protein>
<name>A0A9X9LX23_GULGU</name>
<proteinExistence type="predicted"/>
<reference evidence="2 3" key="1">
    <citation type="submission" date="2018-10" db="EMBL/GenBank/DDBJ databases">
        <authorList>
            <person name="Ekblom R."/>
            <person name="Jareborg N."/>
        </authorList>
    </citation>
    <scope>NUCLEOTIDE SEQUENCE [LARGE SCALE GENOMIC DNA]</scope>
    <source>
        <tissue evidence="2">Muscle</tissue>
    </source>
</reference>
<accession>A0A9X9LX23</accession>
<dbReference type="AlphaFoldDB" id="A0A9X9LX23"/>
<organism evidence="2 3">
    <name type="scientific">Gulo gulo</name>
    <name type="common">Wolverine</name>
    <name type="synonym">Gluton</name>
    <dbReference type="NCBI Taxonomy" id="48420"/>
    <lineage>
        <taxon>Eukaryota</taxon>
        <taxon>Metazoa</taxon>
        <taxon>Chordata</taxon>
        <taxon>Craniata</taxon>
        <taxon>Vertebrata</taxon>
        <taxon>Euteleostomi</taxon>
        <taxon>Mammalia</taxon>
        <taxon>Eutheria</taxon>
        <taxon>Laurasiatheria</taxon>
        <taxon>Carnivora</taxon>
        <taxon>Caniformia</taxon>
        <taxon>Musteloidea</taxon>
        <taxon>Mustelidae</taxon>
        <taxon>Guloninae</taxon>
        <taxon>Gulo</taxon>
    </lineage>
</organism>
<comment type="caution">
    <text evidence="2">The sequence shown here is derived from an EMBL/GenBank/DDBJ whole genome shotgun (WGS) entry which is preliminary data.</text>
</comment>
<evidence type="ECO:0000313" key="2">
    <source>
        <dbReference type="EMBL" id="VCW98227.1"/>
    </source>
</evidence>
<keyword evidence="3" id="KW-1185">Reference proteome</keyword>
<evidence type="ECO:0000256" key="1">
    <source>
        <dbReference type="SAM" id="MobiDB-lite"/>
    </source>
</evidence>
<sequence>MVRPGGTGGTRQRARNGERLGGKRLRVSGTSEARLRASRSRRNTAPPRRARLSASRLPGCPARGRPGGVVFRLKPPPRPHRRPRPAGFRQWLERRSPTVRGAIPPPQRPQRARVRVGWQPSHCPACEPVSLPLIYRN</sequence>